<sequence>MKPNSRIIFSFVSIIFVLSIIISPVTSAQEQKQEEKQQVDELTEELEYYFKDAEIHNDEGEIVDYNYDIIKSKFPKEKQKQLEKIEEDQDSEVTNEACPSAEACKNASNNTECIVNSVNWLDAIGATAAGEVIQALNAGNYAAASGSLIKLGVKGGAAGIAGNLAWTAGKCMAQGNPKGGV</sequence>
<dbReference type="RefSeq" id="WP_103373697.1">
    <property type="nucleotide sequence ID" value="NZ_BMCF01000007.1"/>
</dbReference>
<evidence type="ECO:0000256" key="1">
    <source>
        <dbReference type="SAM" id="Coils"/>
    </source>
</evidence>
<proteinExistence type="predicted"/>
<evidence type="ECO:0000313" key="2">
    <source>
        <dbReference type="EMBL" id="PTK57867.1"/>
    </source>
</evidence>
<feature type="coiled-coil region" evidence="1">
    <location>
        <begin position="25"/>
        <end position="52"/>
    </location>
</feature>
<protein>
    <submittedName>
        <fullName evidence="2">Uncharacterized protein</fullName>
    </submittedName>
</protein>
<evidence type="ECO:0000313" key="3">
    <source>
        <dbReference type="EMBL" id="SUM53806.1"/>
    </source>
</evidence>
<reference evidence="3 5" key="3">
    <citation type="submission" date="2018-06" db="EMBL/GenBank/DDBJ databases">
        <authorList>
            <consortium name="Pathogen Informatics"/>
            <person name="Doyle S."/>
        </authorList>
    </citation>
    <scope>NUCLEOTIDE SEQUENCE [LARGE SCALE GENOMIC DNA]</scope>
    <source>
        <strain evidence="3 5">NCTC13834</strain>
    </source>
</reference>
<name>A0A2T4S843_9STAP</name>
<gene>
    <name evidence="2" type="ORF">BUZ61_11530</name>
    <name evidence="3" type="ORF">NCTC13834_00089</name>
</gene>
<accession>A0A2T4S843</accession>
<keyword evidence="1" id="KW-0175">Coiled coil</keyword>
<dbReference type="OrthoDB" id="9991622at2"/>
<evidence type="ECO:0000313" key="4">
    <source>
        <dbReference type="Proteomes" id="UP000240400"/>
    </source>
</evidence>
<organism evidence="2 4">
    <name type="scientific">Staphylococcus nepalensis</name>
    <dbReference type="NCBI Taxonomy" id="214473"/>
    <lineage>
        <taxon>Bacteria</taxon>
        <taxon>Bacillati</taxon>
        <taxon>Bacillota</taxon>
        <taxon>Bacilli</taxon>
        <taxon>Bacillales</taxon>
        <taxon>Staphylococcaceae</taxon>
        <taxon>Staphylococcus</taxon>
    </lineage>
</organism>
<dbReference type="EMBL" id="UHDS01000001">
    <property type="protein sequence ID" value="SUM53806.1"/>
    <property type="molecule type" value="Genomic_DNA"/>
</dbReference>
<dbReference type="Proteomes" id="UP000240400">
    <property type="component" value="Unassembled WGS sequence"/>
</dbReference>
<reference evidence="2 4" key="1">
    <citation type="journal article" date="2016" name="Front. Microbiol.">
        <title>Comprehensive Phylogenetic Analysis of Bovine Non-aureus Staphylococci Species Based on Whole-Genome Sequencing.</title>
        <authorList>
            <person name="Naushad S."/>
            <person name="Barkema H.W."/>
            <person name="Luby C."/>
            <person name="Condas L.A."/>
            <person name="Nobrega D.B."/>
            <person name="Carson D.A."/>
            <person name="De Buck J."/>
        </authorList>
    </citation>
    <scope>NUCLEOTIDE SEQUENCE [LARGE SCALE GENOMIC DNA]</scope>
    <source>
        <strain evidence="2 4">SNUC 4337</strain>
    </source>
</reference>
<dbReference type="EMBL" id="PZHR01000083">
    <property type="protein sequence ID" value="PTK57867.1"/>
    <property type="molecule type" value="Genomic_DNA"/>
</dbReference>
<evidence type="ECO:0000313" key="5">
    <source>
        <dbReference type="Proteomes" id="UP000254412"/>
    </source>
</evidence>
<dbReference type="Proteomes" id="UP000254412">
    <property type="component" value="Unassembled WGS sequence"/>
</dbReference>
<dbReference type="AlphaFoldDB" id="A0A2T4S843"/>
<reference evidence="2" key="2">
    <citation type="submission" date="2018-03" db="EMBL/GenBank/DDBJ databases">
        <authorList>
            <person name="Keele B.F."/>
        </authorList>
    </citation>
    <scope>NUCLEOTIDE SEQUENCE</scope>
    <source>
        <strain evidence="2">SNUC 4337</strain>
    </source>
</reference>